<gene>
    <name evidence="1" type="ORF">LCGC14_1608880</name>
</gene>
<sequence length="102" mass="11521">MVTSRNSRSFGYRGGECNYYNYDGRGAAEKTTNTGRIEHKAVKPKLSKQEEIKNEYARPIFQCPKCKGRDEVDVDQWDGHVSIVCPCGWHGYRNSDGSTRGA</sequence>
<dbReference type="AlphaFoldDB" id="A0A0F9I9A8"/>
<dbReference type="EMBL" id="LAZR01013000">
    <property type="protein sequence ID" value="KKM24062.1"/>
    <property type="molecule type" value="Genomic_DNA"/>
</dbReference>
<proteinExistence type="predicted"/>
<evidence type="ECO:0000313" key="1">
    <source>
        <dbReference type="EMBL" id="KKM24062.1"/>
    </source>
</evidence>
<accession>A0A0F9I9A8</accession>
<organism evidence="1">
    <name type="scientific">marine sediment metagenome</name>
    <dbReference type="NCBI Taxonomy" id="412755"/>
    <lineage>
        <taxon>unclassified sequences</taxon>
        <taxon>metagenomes</taxon>
        <taxon>ecological metagenomes</taxon>
    </lineage>
</organism>
<name>A0A0F9I9A8_9ZZZZ</name>
<reference evidence="1" key="1">
    <citation type="journal article" date="2015" name="Nature">
        <title>Complex archaea that bridge the gap between prokaryotes and eukaryotes.</title>
        <authorList>
            <person name="Spang A."/>
            <person name="Saw J.H."/>
            <person name="Jorgensen S.L."/>
            <person name="Zaremba-Niedzwiedzka K."/>
            <person name="Martijn J."/>
            <person name="Lind A.E."/>
            <person name="van Eijk R."/>
            <person name="Schleper C."/>
            <person name="Guy L."/>
            <person name="Ettema T.J."/>
        </authorList>
    </citation>
    <scope>NUCLEOTIDE SEQUENCE</scope>
</reference>
<protein>
    <submittedName>
        <fullName evidence="1">Uncharacterized protein</fullName>
    </submittedName>
</protein>
<comment type="caution">
    <text evidence="1">The sequence shown here is derived from an EMBL/GenBank/DDBJ whole genome shotgun (WGS) entry which is preliminary data.</text>
</comment>